<keyword evidence="4" id="KW-0731">Sigma factor</keyword>
<dbReference type="GO" id="GO:0003677">
    <property type="term" value="F:DNA binding"/>
    <property type="evidence" value="ECO:0007669"/>
    <property type="project" value="InterPro"/>
</dbReference>
<dbReference type="OrthoDB" id="3806887at2"/>
<dbReference type="GO" id="GO:0016987">
    <property type="term" value="F:sigma factor activity"/>
    <property type="evidence" value="ECO:0007669"/>
    <property type="project" value="UniProtKB-KW"/>
</dbReference>
<feature type="domain" description="RNA polymerase sigma factor 70 region 4 type 2" evidence="7">
    <location>
        <begin position="149"/>
        <end position="198"/>
    </location>
</feature>
<dbReference type="SUPFAM" id="SSF88946">
    <property type="entry name" value="Sigma2 domain of RNA polymerase sigma factors"/>
    <property type="match status" value="1"/>
</dbReference>
<dbReference type="Pfam" id="PF04542">
    <property type="entry name" value="Sigma70_r2"/>
    <property type="match status" value="1"/>
</dbReference>
<dbReference type="Gene3D" id="3.10.450.50">
    <property type="match status" value="1"/>
</dbReference>
<evidence type="ECO:0000259" key="6">
    <source>
        <dbReference type="Pfam" id="PF04542"/>
    </source>
</evidence>
<dbReference type="EMBL" id="PVNH01000009">
    <property type="protein sequence ID" value="PRX45367.1"/>
    <property type="molecule type" value="Genomic_DNA"/>
</dbReference>
<evidence type="ECO:0000256" key="5">
    <source>
        <dbReference type="ARBA" id="ARBA00023163"/>
    </source>
</evidence>
<dbReference type="Gene3D" id="1.10.10.10">
    <property type="entry name" value="Winged helix-like DNA-binding domain superfamily/Winged helix DNA-binding domain"/>
    <property type="match status" value="1"/>
</dbReference>
<evidence type="ECO:0000313" key="9">
    <source>
        <dbReference type="EMBL" id="PRX45367.1"/>
    </source>
</evidence>
<dbReference type="InterPro" id="IPR036388">
    <property type="entry name" value="WH-like_DNA-bd_sf"/>
</dbReference>
<dbReference type="Proteomes" id="UP000238362">
    <property type="component" value="Unassembled WGS sequence"/>
</dbReference>
<organism evidence="9 10">
    <name type="scientific">Prauserella shujinwangii</name>
    <dbReference type="NCBI Taxonomy" id="1453103"/>
    <lineage>
        <taxon>Bacteria</taxon>
        <taxon>Bacillati</taxon>
        <taxon>Actinomycetota</taxon>
        <taxon>Actinomycetes</taxon>
        <taxon>Pseudonocardiales</taxon>
        <taxon>Pseudonocardiaceae</taxon>
        <taxon>Prauserella</taxon>
    </lineage>
</organism>
<keyword evidence="10" id="KW-1185">Reference proteome</keyword>
<proteinExistence type="inferred from homology"/>
<keyword evidence="5" id="KW-0804">Transcription</keyword>
<accession>A0A2T0LPT7</accession>
<protein>
    <submittedName>
        <fullName evidence="9">RNA polymerase ECF family sigma subunit</fullName>
    </submittedName>
</protein>
<dbReference type="GO" id="GO:0006352">
    <property type="term" value="P:DNA-templated transcription initiation"/>
    <property type="evidence" value="ECO:0007669"/>
    <property type="project" value="InterPro"/>
</dbReference>
<comment type="similarity">
    <text evidence="1">Belongs to the sigma-70 factor family. ECF subfamily.</text>
</comment>
<dbReference type="InterPro" id="IPR014284">
    <property type="entry name" value="RNA_pol_sigma-70_dom"/>
</dbReference>
<evidence type="ECO:0000256" key="3">
    <source>
        <dbReference type="ARBA" id="ARBA00023015"/>
    </source>
</evidence>
<dbReference type="InterPro" id="IPR013325">
    <property type="entry name" value="RNA_pol_sigma_r2"/>
</dbReference>
<dbReference type="InterPro" id="IPR039425">
    <property type="entry name" value="RNA_pol_sigma-70-like"/>
</dbReference>
<dbReference type="PANTHER" id="PTHR43133">
    <property type="entry name" value="RNA POLYMERASE ECF-TYPE SIGMA FACTO"/>
    <property type="match status" value="1"/>
</dbReference>
<dbReference type="AlphaFoldDB" id="A0A2T0LPT7"/>
<evidence type="ECO:0000313" key="10">
    <source>
        <dbReference type="Proteomes" id="UP000238362"/>
    </source>
</evidence>
<sequence length="340" mass="36938">MRQNRVVSERAELDRARAGDGAAFDRLVRPLRGELHAHCYRMLGSTHDADDALQDALLRAWRALARFEGRSSLRSWLYTVATRTCLDTVAARGRRALPVDLGPASDRTVLGDAPLTDVSWLGPYPDADLAQGRAAPDARYEQREAVELAFVAALQHLPGNQRAALLLFEVLGFSVAEIATVMDTSTASVNSALQRARRIVAERIPDAGGQRAPDTRLREIVADYAAALERGDAEALVALLTEDVTWSMPPLPHWYRGIDAVTDFAVRVPLTSCGAWRHLPTSANGQPAVAGYLRRDGAGAYLPWSIDVLTVRGDRIAEVTSFIGAEHFAPFGLPAALSPE</sequence>
<evidence type="ECO:0000256" key="2">
    <source>
        <dbReference type="ARBA" id="ARBA00011344"/>
    </source>
</evidence>
<dbReference type="InterPro" id="IPR007627">
    <property type="entry name" value="RNA_pol_sigma70_r2"/>
</dbReference>
<dbReference type="InterPro" id="IPR013249">
    <property type="entry name" value="RNA_pol_sigma70_r4_t2"/>
</dbReference>
<dbReference type="NCBIfam" id="TIGR02937">
    <property type="entry name" value="sigma70-ECF"/>
    <property type="match status" value="1"/>
</dbReference>
<dbReference type="PANTHER" id="PTHR43133:SF65">
    <property type="entry name" value="ECF RNA POLYMERASE SIGMA FACTOR SIGG"/>
    <property type="match status" value="1"/>
</dbReference>
<feature type="domain" description="SnoaL-like" evidence="8">
    <location>
        <begin position="221"/>
        <end position="319"/>
    </location>
</feature>
<dbReference type="InterPro" id="IPR013324">
    <property type="entry name" value="RNA_pol_sigma_r3/r4-like"/>
</dbReference>
<dbReference type="InterPro" id="IPR032710">
    <property type="entry name" value="NTF2-like_dom_sf"/>
</dbReference>
<gene>
    <name evidence="9" type="ORF">B0I33_10928</name>
</gene>
<dbReference type="InterPro" id="IPR037401">
    <property type="entry name" value="SnoaL-like"/>
</dbReference>
<evidence type="ECO:0000256" key="1">
    <source>
        <dbReference type="ARBA" id="ARBA00010641"/>
    </source>
</evidence>
<dbReference type="Pfam" id="PF08281">
    <property type="entry name" value="Sigma70_r4_2"/>
    <property type="match status" value="1"/>
</dbReference>
<dbReference type="NCBIfam" id="NF006089">
    <property type="entry name" value="PRK08241.1"/>
    <property type="match status" value="1"/>
</dbReference>
<dbReference type="Pfam" id="PF12680">
    <property type="entry name" value="SnoaL_2"/>
    <property type="match status" value="1"/>
</dbReference>
<feature type="domain" description="RNA polymerase sigma-70 region 2" evidence="6">
    <location>
        <begin position="27"/>
        <end position="94"/>
    </location>
</feature>
<keyword evidence="3" id="KW-0805">Transcription regulation</keyword>
<dbReference type="Gene3D" id="1.10.1740.10">
    <property type="match status" value="1"/>
</dbReference>
<evidence type="ECO:0000259" key="7">
    <source>
        <dbReference type="Pfam" id="PF08281"/>
    </source>
</evidence>
<dbReference type="InterPro" id="IPR014305">
    <property type="entry name" value="RNA_pol_sigma-G_actinobac"/>
</dbReference>
<dbReference type="NCBIfam" id="TIGR02960">
    <property type="entry name" value="SigX5"/>
    <property type="match status" value="1"/>
</dbReference>
<comment type="subunit">
    <text evidence="2">Interacts transiently with the RNA polymerase catalytic core formed by RpoA, RpoB, RpoC and RpoZ (2 alpha, 1 beta, 1 beta' and 1 omega subunit) to form the RNA polymerase holoenzyme that can initiate transcription.</text>
</comment>
<evidence type="ECO:0000259" key="8">
    <source>
        <dbReference type="Pfam" id="PF12680"/>
    </source>
</evidence>
<comment type="caution">
    <text evidence="9">The sequence shown here is derived from an EMBL/GenBank/DDBJ whole genome shotgun (WGS) entry which is preliminary data.</text>
</comment>
<name>A0A2T0LPT7_9PSEU</name>
<evidence type="ECO:0000256" key="4">
    <source>
        <dbReference type="ARBA" id="ARBA00023082"/>
    </source>
</evidence>
<dbReference type="SUPFAM" id="SSF88659">
    <property type="entry name" value="Sigma3 and sigma4 domains of RNA polymerase sigma factors"/>
    <property type="match status" value="1"/>
</dbReference>
<reference evidence="9 10" key="1">
    <citation type="submission" date="2018-03" db="EMBL/GenBank/DDBJ databases">
        <title>Genomic Encyclopedia of Type Strains, Phase III (KMG-III): the genomes of soil and plant-associated and newly described type strains.</title>
        <authorList>
            <person name="Whitman W."/>
        </authorList>
    </citation>
    <scope>NUCLEOTIDE SEQUENCE [LARGE SCALE GENOMIC DNA]</scope>
    <source>
        <strain evidence="9 10">CGMCC 4.7125</strain>
    </source>
</reference>
<dbReference type="SUPFAM" id="SSF54427">
    <property type="entry name" value="NTF2-like"/>
    <property type="match status" value="1"/>
</dbReference>